<dbReference type="RefSeq" id="WP_377198919.1">
    <property type="nucleotide sequence ID" value="NZ_JBHUHF010000001.1"/>
</dbReference>
<dbReference type="InterPro" id="IPR015943">
    <property type="entry name" value="WD40/YVTN_repeat-like_dom_sf"/>
</dbReference>
<comment type="caution">
    <text evidence="3">The sequence shown here is derived from an EMBL/GenBank/DDBJ whole genome shotgun (WGS) entry which is preliminary data.</text>
</comment>
<dbReference type="Pfam" id="PF13360">
    <property type="entry name" value="PQQ_2"/>
    <property type="match status" value="1"/>
</dbReference>
<name>A0ABW4VA84_9MICO</name>
<dbReference type="Proteomes" id="UP001597338">
    <property type="component" value="Unassembled WGS sequence"/>
</dbReference>
<evidence type="ECO:0000259" key="2">
    <source>
        <dbReference type="Pfam" id="PF13360"/>
    </source>
</evidence>
<feature type="domain" description="Pyrrolo-quinoline quinone repeat" evidence="2">
    <location>
        <begin position="412"/>
        <end position="549"/>
    </location>
</feature>
<keyword evidence="4" id="KW-1185">Reference proteome</keyword>
<sequence>MAREPEEDDSLVFDLVDDAVGDDDAAGDDARTGAPDGADEPGSRTGGLLGDTGVLSARLRTLAPFAAVLAMVLGTAYAVDGVREADRVDRIRAVNGGAVDVSSRLDELWEWKGTVGYGGFGREGGTAQVAALGDLLVFVSAGDLLALDTASGAEAWEVPLAEEPECGPVGYPGWEPVATASVVCVHGPRTDREVVAVGPDGVPSARVLDAADTARYGTARPGPGGTVLRARRVGPAAAPDLGAAVCRPSGECTGTVETGRGIAVRAEDAVTGAERWQVTAPYVATPAAACVLPWDRSWDGLPSRGRDGDLPDTETFGAQISADRVDLYGCGAHASVTSDGALLHEAGEPGDAGHIASLSTGGYVALGLRRGTRDILYSADGEVLETVTDNPFEASVIDGTGMLLGTDTDTGTGESRLQAYESDGTPRWAGTSGATFVWFAAEAAGTAVLLAEDGAVHGLDATTGAERWVWAPAARRDGAPIWSRFPHQAFTDGRYVLLYLEDEAGSATLVSLDAASGRLAWDVAMADVLSLRQETPLVAVDGNLLAVSAGSVRGLG</sequence>
<dbReference type="SUPFAM" id="SSF82171">
    <property type="entry name" value="DPP6 N-terminal domain-like"/>
    <property type="match status" value="1"/>
</dbReference>
<evidence type="ECO:0000313" key="4">
    <source>
        <dbReference type="Proteomes" id="UP001597338"/>
    </source>
</evidence>
<protein>
    <submittedName>
        <fullName evidence="3">PQQ-binding-like beta-propeller repeat protein</fullName>
    </submittedName>
</protein>
<evidence type="ECO:0000256" key="1">
    <source>
        <dbReference type="SAM" id="MobiDB-lite"/>
    </source>
</evidence>
<reference evidence="4" key="1">
    <citation type="journal article" date="2019" name="Int. J. Syst. Evol. Microbiol.">
        <title>The Global Catalogue of Microorganisms (GCM) 10K type strain sequencing project: providing services to taxonomists for standard genome sequencing and annotation.</title>
        <authorList>
            <consortium name="The Broad Institute Genomics Platform"/>
            <consortium name="The Broad Institute Genome Sequencing Center for Infectious Disease"/>
            <person name="Wu L."/>
            <person name="Ma J."/>
        </authorList>
    </citation>
    <scope>NUCLEOTIDE SEQUENCE [LARGE SCALE GENOMIC DNA]</scope>
    <source>
        <strain evidence="4">CCM 7043</strain>
    </source>
</reference>
<organism evidence="3 4">
    <name type="scientific">Promicromonospora aerolata</name>
    <dbReference type="NCBI Taxonomy" id="195749"/>
    <lineage>
        <taxon>Bacteria</taxon>
        <taxon>Bacillati</taxon>
        <taxon>Actinomycetota</taxon>
        <taxon>Actinomycetes</taxon>
        <taxon>Micrococcales</taxon>
        <taxon>Promicromonosporaceae</taxon>
        <taxon>Promicromonospora</taxon>
    </lineage>
</organism>
<dbReference type="InterPro" id="IPR018391">
    <property type="entry name" value="PQQ_b-propeller_rpt"/>
</dbReference>
<dbReference type="SMART" id="SM00564">
    <property type="entry name" value="PQQ"/>
    <property type="match status" value="3"/>
</dbReference>
<feature type="region of interest" description="Disordered" evidence="1">
    <location>
        <begin position="20"/>
        <end position="47"/>
    </location>
</feature>
<dbReference type="InterPro" id="IPR002372">
    <property type="entry name" value="PQQ_rpt_dom"/>
</dbReference>
<dbReference type="EMBL" id="JBHUHF010000001">
    <property type="protein sequence ID" value="MFD2027157.1"/>
    <property type="molecule type" value="Genomic_DNA"/>
</dbReference>
<accession>A0ABW4VA84</accession>
<dbReference type="Gene3D" id="2.130.10.10">
    <property type="entry name" value="YVTN repeat-like/Quinoprotein amine dehydrogenase"/>
    <property type="match status" value="1"/>
</dbReference>
<gene>
    <name evidence="3" type="ORF">ACFSL2_16715</name>
</gene>
<proteinExistence type="predicted"/>
<evidence type="ECO:0000313" key="3">
    <source>
        <dbReference type="EMBL" id="MFD2027157.1"/>
    </source>
</evidence>